<dbReference type="Gene3D" id="2.60.120.260">
    <property type="entry name" value="Galactose-binding domain-like"/>
    <property type="match status" value="1"/>
</dbReference>
<dbReference type="OrthoDB" id="614750at2"/>
<accession>A0A2U3N069</accession>
<dbReference type="EMBL" id="OOGT01000098">
    <property type="protein sequence ID" value="SPL71023.1"/>
    <property type="molecule type" value="Genomic_DNA"/>
</dbReference>
<evidence type="ECO:0000313" key="2">
    <source>
        <dbReference type="EMBL" id="SPL71023.1"/>
    </source>
</evidence>
<dbReference type="InParanoid" id="A0A2U3N069"/>
<gene>
    <name evidence="2" type="ORF">KPC_2201</name>
</gene>
<evidence type="ECO:0000313" key="3">
    <source>
        <dbReference type="Proteomes" id="UP000245974"/>
    </source>
</evidence>
<evidence type="ECO:0000256" key="1">
    <source>
        <dbReference type="SAM" id="SignalP"/>
    </source>
</evidence>
<keyword evidence="1" id="KW-0732">Signal</keyword>
<proteinExistence type="predicted"/>
<dbReference type="InterPro" id="IPR008969">
    <property type="entry name" value="CarboxyPept-like_regulatory"/>
</dbReference>
<name>A0A2U3N069_9GAMM</name>
<feature type="signal peptide" evidence="1">
    <location>
        <begin position="1"/>
        <end position="22"/>
    </location>
</feature>
<protein>
    <recommendedName>
        <fullName evidence="4">Carboxypeptidase regulatory-like domain-containing protein</fullName>
    </recommendedName>
</protein>
<dbReference type="AlphaFoldDB" id="A0A2U3N069"/>
<feature type="chain" id="PRO_5015712671" description="Carboxypeptidase regulatory-like domain-containing protein" evidence="1">
    <location>
        <begin position="23"/>
        <end position="529"/>
    </location>
</feature>
<dbReference type="PROSITE" id="PS51257">
    <property type="entry name" value="PROKAR_LIPOPROTEIN"/>
    <property type="match status" value="1"/>
</dbReference>
<keyword evidence="3" id="KW-1185">Reference proteome</keyword>
<dbReference type="SUPFAM" id="SSF49464">
    <property type="entry name" value="Carboxypeptidase regulatory domain-like"/>
    <property type="match status" value="1"/>
</dbReference>
<reference evidence="3" key="1">
    <citation type="submission" date="2018-03" db="EMBL/GenBank/DDBJ databases">
        <authorList>
            <person name="Blom J."/>
        </authorList>
    </citation>
    <scope>NUCLEOTIDE SEQUENCE [LARGE SCALE GENOMIC DNA]</scope>
    <source>
        <strain evidence="3">KPC-SM-21</strain>
    </source>
</reference>
<dbReference type="Gene3D" id="2.60.40.1120">
    <property type="entry name" value="Carboxypeptidase-like, regulatory domain"/>
    <property type="match status" value="1"/>
</dbReference>
<evidence type="ECO:0008006" key="4">
    <source>
        <dbReference type="Google" id="ProtNLM"/>
    </source>
</evidence>
<sequence>MKIGLSTSLIFMLNILFMTTLGGCNSESNTAENQDLESEITNIGDGNGGEATLTPTVVKNVEKIQVLDVNNLVLKNAEIKLLSADTWGNNAVKQPLGADFPDSSVLPSAESFSNVSAIKMNQNQYFEVGSLKAGTYYVQVIVGNESIISAFSIKNSNTNNVMTFNVSLSCSDIDCNDKANKVNAIIGTLSGQIMVQGKPFAKAQVSLSGGDMTNGAFVSGITDANGYFNLPINTINKFATALKSSTLKITAPGYKDQDIEIYVNSAGSIGNQFTMIPDSTIYKTIWSETFDSQSTTRNLWTKADTAENDVQWNLLTNGHQILNTALNKYVYAAPNDQGSGAVIEPLQGNAAYWYGEKSKGNYLGVQDIENSKAFDGGQAIEANYGELISPAIDLSNVTQPISLTFKSWWEIESFNPNQKGFDLMDILVSTDGGSTYHTLVRFNPLSDPQTTLSREAIPFSNTGYNLAPIALQQEPISLDEYVGKKNIRLKFKFKTVDQSHNAFRGWMIDDIKIQQLQGTFPLYEAFLNN</sequence>
<dbReference type="RefSeq" id="WP_121974471.1">
    <property type="nucleotide sequence ID" value="NZ_OOGT01000098.1"/>
</dbReference>
<organism evidence="2 3">
    <name type="scientific">Acinetobacter stercoris</name>
    <dbReference type="NCBI Taxonomy" id="2126983"/>
    <lineage>
        <taxon>Bacteria</taxon>
        <taxon>Pseudomonadati</taxon>
        <taxon>Pseudomonadota</taxon>
        <taxon>Gammaproteobacteria</taxon>
        <taxon>Moraxellales</taxon>
        <taxon>Moraxellaceae</taxon>
        <taxon>Acinetobacter</taxon>
    </lineage>
</organism>
<dbReference type="Proteomes" id="UP000245974">
    <property type="component" value="Unassembled WGS sequence"/>
</dbReference>